<dbReference type="Proteomes" id="UP000215244">
    <property type="component" value="Chromosome"/>
</dbReference>
<reference evidence="7 8" key="1">
    <citation type="submission" date="2017-08" db="EMBL/GenBank/DDBJ databases">
        <title>The complete genome sequence of Maribacter sp. B1, isolated from deep-sea sediment.</title>
        <authorList>
            <person name="Wu Y.-H."/>
            <person name="Cheng H."/>
            <person name="Xu X.-W."/>
        </authorList>
    </citation>
    <scope>NUCLEOTIDE SEQUENCE [LARGE SCALE GENOMIC DNA]</scope>
    <source>
        <strain evidence="7 8">B1</strain>
    </source>
</reference>
<dbReference type="KEGG" id="marb:CJ263_02140"/>
<dbReference type="GO" id="GO:0003723">
    <property type="term" value="F:RNA binding"/>
    <property type="evidence" value="ECO:0007669"/>
    <property type="project" value="UniProtKB-KW"/>
</dbReference>
<evidence type="ECO:0000259" key="6">
    <source>
        <dbReference type="Pfam" id="PF01029"/>
    </source>
</evidence>
<dbReference type="GO" id="GO:0006353">
    <property type="term" value="P:DNA-templated transcription termination"/>
    <property type="evidence" value="ECO:0007669"/>
    <property type="project" value="InterPro"/>
</dbReference>
<evidence type="ECO:0000256" key="4">
    <source>
        <dbReference type="ARBA" id="ARBA00023015"/>
    </source>
</evidence>
<dbReference type="Pfam" id="PF01029">
    <property type="entry name" value="NusB"/>
    <property type="match status" value="1"/>
</dbReference>
<comment type="similarity">
    <text evidence="1">Belongs to the NusB family.</text>
</comment>
<keyword evidence="2" id="KW-0889">Transcription antitermination</keyword>
<keyword evidence="3" id="KW-0694">RNA-binding</keyword>
<dbReference type="PANTHER" id="PTHR11078:SF3">
    <property type="entry name" value="ANTITERMINATION NUSB DOMAIN-CONTAINING PROTEIN"/>
    <property type="match status" value="1"/>
</dbReference>
<name>A0A223V2P0_9FLAO</name>
<dbReference type="AlphaFoldDB" id="A0A223V2P0"/>
<sequence length="316" mass="37375">MLTRRHIRVKVMQCIYSLIQSKDDSLQKQEKFLKVSIENTYTLYLLWLSLFKEIQKLAAEQLNLSTKKYLSDDSQNHFPNKAKFVNNRFLVQLQENSLVKEELSSRKLDNWYLNEEYVRLIYKSIVDSDIYKEYMTNPDGGYEQDREVFIALFKEVIAPNDKIYDYFEDNKLTWVDDIPIVNTFLLKQLKKIKPNQSSNFFLPKLLKDQEDMDFANNLLKKTLLKNELLEKEIEGKTPNWDKDRIADVDSILLKMAICELLYFPSIPERVTINEYLEIAKEYSTPKSSIFINGILDKLTKEYKKEGKLNKMGRGLL</sequence>
<keyword evidence="5" id="KW-0804">Transcription</keyword>
<evidence type="ECO:0000256" key="3">
    <source>
        <dbReference type="ARBA" id="ARBA00022884"/>
    </source>
</evidence>
<dbReference type="GO" id="GO:0031564">
    <property type="term" value="P:transcription antitermination"/>
    <property type="evidence" value="ECO:0007669"/>
    <property type="project" value="UniProtKB-KW"/>
</dbReference>
<keyword evidence="4" id="KW-0805">Transcription regulation</keyword>
<evidence type="ECO:0000256" key="1">
    <source>
        <dbReference type="ARBA" id="ARBA00005952"/>
    </source>
</evidence>
<evidence type="ECO:0000313" key="8">
    <source>
        <dbReference type="Proteomes" id="UP000215244"/>
    </source>
</evidence>
<organism evidence="7 8">
    <name type="scientific">Maribacter cobaltidurans</name>
    <dbReference type="NCBI Taxonomy" id="1178778"/>
    <lineage>
        <taxon>Bacteria</taxon>
        <taxon>Pseudomonadati</taxon>
        <taxon>Bacteroidota</taxon>
        <taxon>Flavobacteriia</taxon>
        <taxon>Flavobacteriales</taxon>
        <taxon>Flavobacteriaceae</taxon>
        <taxon>Maribacter</taxon>
    </lineage>
</organism>
<dbReference type="GO" id="GO:0005829">
    <property type="term" value="C:cytosol"/>
    <property type="evidence" value="ECO:0007669"/>
    <property type="project" value="TreeGrafter"/>
</dbReference>
<protein>
    <submittedName>
        <fullName evidence="7">Transcription antitermination factor NusB</fullName>
    </submittedName>
</protein>
<dbReference type="OrthoDB" id="9787568at2"/>
<evidence type="ECO:0000256" key="5">
    <source>
        <dbReference type="ARBA" id="ARBA00023163"/>
    </source>
</evidence>
<dbReference type="InterPro" id="IPR011605">
    <property type="entry name" value="NusB_fam"/>
</dbReference>
<dbReference type="RefSeq" id="WP_094995752.1">
    <property type="nucleotide sequence ID" value="NZ_BMJL01000001.1"/>
</dbReference>
<dbReference type="InterPro" id="IPR035926">
    <property type="entry name" value="NusB-like_sf"/>
</dbReference>
<dbReference type="Gene3D" id="1.10.940.10">
    <property type="entry name" value="NusB-like"/>
    <property type="match status" value="1"/>
</dbReference>
<dbReference type="InterPro" id="IPR006027">
    <property type="entry name" value="NusB_RsmB_TIM44"/>
</dbReference>
<evidence type="ECO:0000256" key="2">
    <source>
        <dbReference type="ARBA" id="ARBA00022814"/>
    </source>
</evidence>
<accession>A0A223V2P0</accession>
<feature type="domain" description="NusB/RsmB/TIM44" evidence="6">
    <location>
        <begin position="198"/>
        <end position="300"/>
    </location>
</feature>
<evidence type="ECO:0000313" key="7">
    <source>
        <dbReference type="EMBL" id="ASV29119.1"/>
    </source>
</evidence>
<dbReference type="PANTHER" id="PTHR11078">
    <property type="entry name" value="N UTILIZATION SUBSTANCE PROTEIN B-RELATED"/>
    <property type="match status" value="1"/>
</dbReference>
<gene>
    <name evidence="7" type="primary">nusB</name>
    <name evidence="7" type="ORF">CJ263_02140</name>
</gene>
<dbReference type="EMBL" id="CP022957">
    <property type="protein sequence ID" value="ASV29119.1"/>
    <property type="molecule type" value="Genomic_DNA"/>
</dbReference>
<dbReference type="NCBIfam" id="TIGR01951">
    <property type="entry name" value="nusB"/>
    <property type="match status" value="1"/>
</dbReference>
<keyword evidence="8" id="KW-1185">Reference proteome</keyword>
<dbReference type="SUPFAM" id="SSF48013">
    <property type="entry name" value="NusB-like"/>
    <property type="match status" value="1"/>
</dbReference>
<proteinExistence type="inferred from homology"/>